<reference evidence="4" key="1">
    <citation type="submission" date="2021-05" db="EMBL/GenBank/DDBJ databases">
        <title>Complete genome sequence of the cellulolytic planctomycete Telmatocola sphagniphila SP2T and characterization of the first cellulase from planctomycetes.</title>
        <authorList>
            <person name="Rakitin A.L."/>
            <person name="Beletsky A.V."/>
            <person name="Naumoff D.G."/>
            <person name="Kulichevskaya I.S."/>
            <person name="Mardanov A.V."/>
            <person name="Ravin N.V."/>
            <person name="Dedysh S.N."/>
        </authorList>
    </citation>
    <scope>NUCLEOTIDE SEQUENCE</scope>
    <source>
        <strain evidence="4">SP2T</strain>
    </source>
</reference>
<dbReference type="InterPro" id="IPR024654">
    <property type="entry name" value="Calcineurin-like_PHP_lpxH"/>
</dbReference>
<evidence type="ECO:0000259" key="3">
    <source>
        <dbReference type="Pfam" id="PF12850"/>
    </source>
</evidence>
<feature type="domain" description="Calcineurin-like phosphoesterase" evidence="3">
    <location>
        <begin position="23"/>
        <end position="166"/>
    </location>
</feature>
<feature type="region of interest" description="Disordered" evidence="2">
    <location>
        <begin position="1"/>
        <end position="23"/>
    </location>
</feature>
<evidence type="ECO:0000313" key="5">
    <source>
        <dbReference type="Proteomes" id="UP000676194"/>
    </source>
</evidence>
<evidence type="ECO:0000256" key="1">
    <source>
        <dbReference type="ARBA" id="ARBA00008950"/>
    </source>
</evidence>
<dbReference type="SUPFAM" id="SSF56300">
    <property type="entry name" value="Metallo-dependent phosphatases"/>
    <property type="match status" value="1"/>
</dbReference>
<proteinExistence type="inferred from homology"/>
<dbReference type="EMBL" id="CP074694">
    <property type="protein sequence ID" value="QVL34897.1"/>
    <property type="molecule type" value="Genomic_DNA"/>
</dbReference>
<dbReference type="Pfam" id="PF12850">
    <property type="entry name" value="Metallophos_2"/>
    <property type="match status" value="1"/>
</dbReference>
<evidence type="ECO:0000313" key="4">
    <source>
        <dbReference type="EMBL" id="QVL34897.1"/>
    </source>
</evidence>
<dbReference type="InterPro" id="IPR029052">
    <property type="entry name" value="Metallo-depent_PP-like"/>
</dbReference>
<sequence length="175" mass="19628">MSRLTSTTKRPAHSWPGREGVPHNELARTKNALRLLRDQGAESLIHCGDLSSGSIVEVLSVLPCWFVFGNHDADEVPQLQRAAMEFGPVCLGWGGLIELGGKRLGIVHGHMSWDLRRLLDRKPDFLFSGHDHFPSDKMLRNGRRINQGALHRTDQYTVALVDLETDEVKFLPLSE</sequence>
<organism evidence="4 5">
    <name type="scientific">Telmatocola sphagniphila</name>
    <dbReference type="NCBI Taxonomy" id="1123043"/>
    <lineage>
        <taxon>Bacteria</taxon>
        <taxon>Pseudomonadati</taxon>
        <taxon>Planctomycetota</taxon>
        <taxon>Planctomycetia</taxon>
        <taxon>Gemmatales</taxon>
        <taxon>Gemmataceae</taxon>
    </lineage>
</organism>
<name>A0A8E6EXH0_9BACT</name>
<dbReference type="Proteomes" id="UP000676194">
    <property type="component" value="Chromosome"/>
</dbReference>
<keyword evidence="5" id="KW-1185">Reference proteome</keyword>
<accession>A0A8E6EXH0</accession>
<gene>
    <name evidence="4" type="ORF">KIH39_10710</name>
</gene>
<dbReference type="AlphaFoldDB" id="A0A8E6EXH0"/>
<evidence type="ECO:0000256" key="2">
    <source>
        <dbReference type="SAM" id="MobiDB-lite"/>
    </source>
</evidence>
<dbReference type="KEGG" id="tsph:KIH39_10710"/>
<dbReference type="Gene3D" id="3.60.21.10">
    <property type="match status" value="1"/>
</dbReference>
<protein>
    <submittedName>
        <fullName evidence="4">Metallophosphoesterase family protein</fullName>
    </submittedName>
</protein>
<comment type="similarity">
    <text evidence="1">Belongs to the metallophosphoesterase superfamily. YfcE family.</text>
</comment>